<dbReference type="InterPro" id="IPR036291">
    <property type="entry name" value="NAD(P)-bd_dom_sf"/>
</dbReference>
<evidence type="ECO:0000313" key="6">
    <source>
        <dbReference type="EMBL" id="NKE71085.1"/>
    </source>
</evidence>
<dbReference type="PANTHER" id="PTHR43377:SF6">
    <property type="entry name" value="GFO_IDH_MOCA-LIKE OXIDOREDUCTASE N-TERMINAL DOMAIN-CONTAINING PROTEIN"/>
    <property type="match status" value="1"/>
</dbReference>
<dbReference type="EMBL" id="VTOW01000002">
    <property type="protein sequence ID" value="NKE71085.1"/>
    <property type="molecule type" value="Genomic_DNA"/>
</dbReference>
<dbReference type="PROSITE" id="PS00101">
    <property type="entry name" value="HEXAPEP_TRANSFERASES"/>
    <property type="match status" value="1"/>
</dbReference>
<dbReference type="RefSeq" id="WP_168059422.1">
    <property type="nucleotide sequence ID" value="NZ_VTOW01000002.1"/>
</dbReference>
<keyword evidence="3" id="KW-0012">Acyltransferase</keyword>
<dbReference type="PANTHER" id="PTHR43377">
    <property type="entry name" value="BILIVERDIN REDUCTASE A"/>
    <property type="match status" value="1"/>
</dbReference>
<sequence>MEQKRAGKKNIALIGSGYWGKNLLRNFHQLGVLKTVCDSDPARLSGFKETHPDLSYTTRFSDVLDDPQIDAVAIAAPAALHFELAKKALEGGKDVFIEKPLALDVTDGARLVTLAEKKNRILMVGHLLQYHPAILKLKALINDGELGKIDYIYSTRLNLGKIRSEENILWSFAPHDISVILMLLGELPKEVSTHGGNYLHPTIADVTFTNFTFGSGVRAHIFVSWLHPYKEQKMVIVGEKKMAVFDDVSPDRKLLLFPHKIEWINREPVPSRGDGEIVPLVMKEPLLEECLHFLDCISTRKKPKTDGAEGLRVLQVLQACQSSLHEQGRPVLIESAPKGKAEKKGFYIHPTGILDEGAKVGEGTKVWHFSHIMTGSEIGRNCNIGQNVVVSPQVKVGNGVKIQNNVSVYTGVILEDDVFCGPSMVFTNVINPRSAVSRKDEYKSTLVKRGATIGANATIVCGVTIGQYAFIGAGAVVTKDVPDFALIYGNPAAQHGWMCRCGVKLSFKGAKAVCSACEATYKKDKTGCHLLSSSTSGV</sequence>
<evidence type="ECO:0000313" key="7">
    <source>
        <dbReference type="Proteomes" id="UP000534783"/>
    </source>
</evidence>
<dbReference type="InterPro" id="IPR055170">
    <property type="entry name" value="GFO_IDH_MocA-like_dom"/>
</dbReference>
<dbReference type="Gene3D" id="3.30.360.10">
    <property type="entry name" value="Dihydrodipicolinate Reductase, domain 2"/>
    <property type="match status" value="1"/>
</dbReference>
<dbReference type="InterPro" id="IPR051450">
    <property type="entry name" value="Gfo/Idh/MocA_Oxidoreductases"/>
</dbReference>
<dbReference type="CDD" id="cd03358">
    <property type="entry name" value="LbH_WxcM_N_like"/>
    <property type="match status" value="1"/>
</dbReference>
<dbReference type="SUPFAM" id="SSF51735">
    <property type="entry name" value="NAD(P)-binding Rossmann-fold domains"/>
    <property type="match status" value="1"/>
</dbReference>
<evidence type="ECO:0000259" key="5">
    <source>
        <dbReference type="Pfam" id="PF22725"/>
    </source>
</evidence>
<accession>A0A7X6DPR4</accession>
<dbReference type="SUPFAM" id="SSF51161">
    <property type="entry name" value="Trimeric LpxA-like enzymes"/>
    <property type="match status" value="1"/>
</dbReference>
<reference evidence="6 7" key="1">
    <citation type="journal article" date="2020" name="Nature">
        <title>Bacterial chemolithoautotrophy via manganese oxidation.</title>
        <authorList>
            <person name="Yu H."/>
            <person name="Leadbetter J.R."/>
        </authorList>
    </citation>
    <scope>NUCLEOTIDE SEQUENCE [LARGE SCALE GENOMIC DNA]</scope>
    <source>
        <strain evidence="6 7">Mn-1</strain>
    </source>
</reference>
<comment type="caution">
    <text evidence="6">The sequence shown here is derived from an EMBL/GenBank/DDBJ whole genome shotgun (WGS) entry which is preliminary data.</text>
</comment>
<dbReference type="SUPFAM" id="SSF55347">
    <property type="entry name" value="Glyceraldehyde-3-phosphate dehydrogenase-like, C-terminal domain"/>
    <property type="match status" value="1"/>
</dbReference>
<dbReference type="Proteomes" id="UP000534783">
    <property type="component" value="Unassembled WGS sequence"/>
</dbReference>
<protein>
    <submittedName>
        <fullName evidence="6">Oxidoreductase</fullName>
    </submittedName>
</protein>
<dbReference type="GO" id="GO:0000166">
    <property type="term" value="F:nucleotide binding"/>
    <property type="evidence" value="ECO:0007669"/>
    <property type="project" value="InterPro"/>
</dbReference>
<gene>
    <name evidence="6" type="ORF">MNODULE_10095</name>
</gene>
<dbReference type="InterPro" id="IPR011004">
    <property type="entry name" value="Trimer_LpxA-like_sf"/>
</dbReference>
<evidence type="ECO:0000256" key="3">
    <source>
        <dbReference type="ARBA" id="ARBA00023315"/>
    </source>
</evidence>
<dbReference type="Pfam" id="PF00132">
    <property type="entry name" value="Hexapep"/>
    <property type="match status" value="2"/>
</dbReference>
<dbReference type="Gene3D" id="2.160.10.10">
    <property type="entry name" value="Hexapeptide repeat proteins"/>
    <property type="match status" value="1"/>
</dbReference>
<evidence type="ECO:0000256" key="1">
    <source>
        <dbReference type="ARBA" id="ARBA00022679"/>
    </source>
</evidence>
<dbReference type="GO" id="GO:0016746">
    <property type="term" value="F:acyltransferase activity"/>
    <property type="evidence" value="ECO:0007669"/>
    <property type="project" value="UniProtKB-KW"/>
</dbReference>
<dbReference type="InterPro" id="IPR018357">
    <property type="entry name" value="Hexapep_transf_CS"/>
</dbReference>
<dbReference type="AlphaFoldDB" id="A0A7X6DPR4"/>
<proteinExistence type="predicted"/>
<organism evidence="6 7">
    <name type="scientific">Candidatus Manganitrophus noduliformans</name>
    <dbReference type="NCBI Taxonomy" id="2606439"/>
    <lineage>
        <taxon>Bacteria</taxon>
        <taxon>Pseudomonadati</taxon>
        <taxon>Nitrospirota</taxon>
        <taxon>Nitrospiria</taxon>
        <taxon>Candidatus Troglogloeales</taxon>
        <taxon>Candidatus Manganitrophaceae</taxon>
        <taxon>Candidatus Manganitrophus</taxon>
    </lineage>
</organism>
<evidence type="ECO:0000256" key="2">
    <source>
        <dbReference type="ARBA" id="ARBA00022737"/>
    </source>
</evidence>
<dbReference type="InterPro" id="IPR001451">
    <property type="entry name" value="Hexapep"/>
</dbReference>
<evidence type="ECO:0000259" key="4">
    <source>
        <dbReference type="Pfam" id="PF01408"/>
    </source>
</evidence>
<feature type="domain" description="Gfo/Idh/MocA-like oxidoreductase N-terminal" evidence="4">
    <location>
        <begin position="10"/>
        <end position="126"/>
    </location>
</feature>
<keyword evidence="7" id="KW-1185">Reference proteome</keyword>
<feature type="domain" description="GFO/IDH/MocA-like oxidoreductase" evidence="5">
    <location>
        <begin position="135"/>
        <end position="243"/>
    </location>
</feature>
<keyword evidence="2" id="KW-0677">Repeat</keyword>
<keyword evidence="1" id="KW-0808">Transferase</keyword>
<dbReference type="Gene3D" id="3.40.50.720">
    <property type="entry name" value="NAD(P)-binding Rossmann-like Domain"/>
    <property type="match status" value="1"/>
</dbReference>
<dbReference type="Pfam" id="PF22725">
    <property type="entry name" value="GFO_IDH_MocA_C3"/>
    <property type="match status" value="1"/>
</dbReference>
<name>A0A7X6DPR4_9BACT</name>
<dbReference type="Pfam" id="PF01408">
    <property type="entry name" value="GFO_IDH_MocA"/>
    <property type="match status" value="1"/>
</dbReference>
<dbReference type="InterPro" id="IPR000683">
    <property type="entry name" value="Gfo/Idh/MocA-like_OxRdtase_N"/>
</dbReference>